<dbReference type="PANTHER" id="PTHR46305:SF3">
    <property type="entry name" value="NADPH:QUINONE OXIDOREDUCTASE MDAB"/>
    <property type="match status" value="1"/>
</dbReference>
<evidence type="ECO:0000256" key="3">
    <source>
        <dbReference type="ARBA" id="ARBA00022827"/>
    </source>
</evidence>
<dbReference type="STRING" id="212667.VFDL14_22555"/>
<comment type="similarity">
    <text evidence="4">Belongs to the oxidoreductase MdaB family.</text>
</comment>
<evidence type="ECO:0000313" key="6">
    <source>
        <dbReference type="EMBL" id="KDN28901.1"/>
    </source>
</evidence>
<comment type="caution">
    <text evidence="6">The sequence shown here is derived from an EMBL/GenBank/DDBJ whole genome shotgun (WGS) entry which is preliminary data.</text>
</comment>
<name>A0A066UN85_9VIBR</name>
<dbReference type="PANTHER" id="PTHR46305">
    <property type="match status" value="1"/>
</dbReference>
<sequence length="194" mass="22091">MSNILIINAHEPSPFSEGKLNAALVEKARTTLESKGHEVRVVTMHDEIVVDEQLAHFEWADRVILQSPVNWMTIPWSFKKYMDDVFTAGMGGSLCAFDGRSAEEPKKNYGTGGTRTNTKYMLSFTFNAPEESFNDDNEYLFQGRSVDDLMFHMHANFRFFGMSALPTFACYDVMKNGDIENDFARFEAHLDANF</sequence>
<evidence type="ECO:0000256" key="2">
    <source>
        <dbReference type="ARBA" id="ARBA00022630"/>
    </source>
</evidence>
<keyword evidence="3" id="KW-0274">FAD</keyword>
<comment type="cofactor">
    <cofactor evidence="1">
        <name>FAD</name>
        <dbReference type="ChEBI" id="CHEBI:57692"/>
    </cofactor>
</comment>
<dbReference type="Pfam" id="PF02525">
    <property type="entry name" value="Flavodoxin_2"/>
    <property type="match status" value="1"/>
</dbReference>
<dbReference type="InterPro" id="IPR003680">
    <property type="entry name" value="Flavodoxin_fold"/>
</dbReference>
<gene>
    <name evidence="6" type="ORF">VFDL14_22555</name>
</gene>
<dbReference type="Proteomes" id="UP000027219">
    <property type="component" value="Unassembled WGS sequence"/>
</dbReference>
<dbReference type="InterPro" id="IPR052397">
    <property type="entry name" value="NADPH-QR_MdaB"/>
</dbReference>
<accession>A0A066UN85</accession>
<evidence type="ECO:0000259" key="5">
    <source>
        <dbReference type="Pfam" id="PF02525"/>
    </source>
</evidence>
<keyword evidence="2" id="KW-0285">Flavoprotein</keyword>
<dbReference type="SUPFAM" id="SSF52218">
    <property type="entry name" value="Flavoproteins"/>
    <property type="match status" value="1"/>
</dbReference>
<keyword evidence="7" id="KW-1185">Reference proteome</keyword>
<feature type="domain" description="Flavodoxin-like fold" evidence="5">
    <location>
        <begin position="3"/>
        <end position="189"/>
    </location>
</feature>
<proteinExistence type="inferred from homology"/>
<dbReference type="OrthoDB" id="9798454at2"/>
<dbReference type="EMBL" id="JFFR01000013">
    <property type="protein sequence ID" value="KDN28901.1"/>
    <property type="molecule type" value="Genomic_DNA"/>
</dbReference>
<dbReference type="Gene3D" id="3.40.50.360">
    <property type="match status" value="1"/>
</dbReference>
<protein>
    <submittedName>
        <fullName evidence="6">Flavodoxin</fullName>
    </submittedName>
</protein>
<organism evidence="6 7">
    <name type="scientific">Vibrio fortis</name>
    <dbReference type="NCBI Taxonomy" id="212667"/>
    <lineage>
        <taxon>Bacteria</taxon>
        <taxon>Pseudomonadati</taxon>
        <taxon>Pseudomonadota</taxon>
        <taxon>Gammaproteobacteria</taxon>
        <taxon>Vibrionales</taxon>
        <taxon>Vibrionaceae</taxon>
        <taxon>Vibrio</taxon>
    </lineage>
</organism>
<reference evidence="6 7" key="1">
    <citation type="submission" date="2014-02" db="EMBL/GenBank/DDBJ databases">
        <title>Vibrio fortis Dalian14 Genome Sequencing.</title>
        <authorList>
            <person name="Wang Y."/>
            <person name="Song L."/>
            <person name="Liu G."/>
            <person name="Ding J."/>
        </authorList>
    </citation>
    <scope>NUCLEOTIDE SEQUENCE [LARGE SCALE GENOMIC DNA]</scope>
    <source>
        <strain evidence="6 7">Dalian14</strain>
    </source>
</reference>
<dbReference type="InterPro" id="IPR029039">
    <property type="entry name" value="Flavoprotein-like_sf"/>
</dbReference>
<dbReference type="RefSeq" id="WP_032550769.1">
    <property type="nucleotide sequence ID" value="NZ_JFFR01000013.1"/>
</dbReference>
<evidence type="ECO:0000256" key="4">
    <source>
        <dbReference type="ARBA" id="ARBA00037981"/>
    </source>
</evidence>
<evidence type="ECO:0000256" key="1">
    <source>
        <dbReference type="ARBA" id="ARBA00001974"/>
    </source>
</evidence>
<dbReference type="AlphaFoldDB" id="A0A066UN85"/>
<evidence type="ECO:0000313" key="7">
    <source>
        <dbReference type="Proteomes" id="UP000027219"/>
    </source>
</evidence>